<evidence type="ECO:0000256" key="2">
    <source>
        <dbReference type="SAM" id="Phobius"/>
    </source>
</evidence>
<keyword evidence="2" id="KW-1133">Transmembrane helix</keyword>
<dbReference type="GeneID" id="105903191"/>
<keyword evidence="2" id="KW-0472">Membrane</keyword>
<protein>
    <submittedName>
        <fullName evidence="4">TPA-induced transmembrane protein</fullName>
    </submittedName>
</protein>
<name>A0A6P8G2G2_CLUHA</name>
<reference evidence="4" key="1">
    <citation type="submission" date="2025-08" db="UniProtKB">
        <authorList>
            <consortium name="RefSeq"/>
        </authorList>
    </citation>
    <scope>IDENTIFICATION</scope>
</reference>
<organism evidence="3 4">
    <name type="scientific">Clupea harengus</name>
    <name type="common">Atlantic herring</name>
    <dbReference type="NCBI Taxonomy" id="7950"/>
    <lineage>
        <taxon>Eukaryota</taxon>
        <taxon>Metazoa</taxon>
        <taxon>Chordata</taxon>
        <taxon>Craniata</taxon>
        <taxon>Vertebrata</taxon>
        <taxon>Euteleostomi</taxon>
        <taxon>Actinopterygii</taxon>
        <taxon>Neopterygii</taxon>
        <taxon>Teleostei</taxon>
        <taxon>Clupei</taxon>
        <taxon>Clupeiformes</taxon>
        <taxon>Clupeoidei</taxon>
        <taxon>Clupeidae</taxon>
        <taxon>Clupea</taxon>
    </lineage>
</organism>
<dbReference type="Proteomes" id="UP000515152">
    <property type="component" value="Chromosome 9"/>
</dbReference>
<evidence type="ECO:0000313" key="4">
    <source>
        <dbReference type="RefSeq" id="XP_031429971.1"/>
    </source>
</evidence>
<dbReference type="KEGG" id="char:105903191"/>
<accession>A0A6P8G2G2</accession>
<dbReference type="RefSeq" id="XP_031429971.1">
    <property type="nucleotide sequence ID" value="XM_031574111.2"/>
</dbReference>
<keyword evidence="2 4" id="KW-0812">Transmembrane</keyword>
<feature type="region of interest" description="Disordered" evidence="1">
    <location>
        <begin position="1"/>
        <end position="23"/>
    </location>
</feature>
<gene>
    <name evidence="4" type="primary">LOC105903191</name>
</gene>
<keyword evidence="3" id="KW-1185">Reference proteome</keyword>
<sequence>MNDSMELQPFENNNSSDKTQTKSFAERVRRGLERVRRGLETPVVGKLKLWLVLLILLFAIIFVIVISITLSIVLYQDPDDKYDVRSFVVPRVFSGSVRVANQNFSKNTTALHGLATQLGVKLTTLYGSSHALARYFKYARIKTLSKGSVIIEFCLEFRMPLDSDQLVRYTLSREMVSAVLRQHLYDQAGSGGNPLYIPPTNASMQVGGPSCSS</sequence>
<evidence type="ECO:0000256" key="1">
    <source>
        <dbReference type="SAM" id="MobiDB-lite"/>
    </source>
</evidence>
<dbReference type="AlphaFoldDB" id="A0A6P8G2G2"/>
<dbReference type="InterPro" id="IPR036364">
    <property type="entry name" value="SEA_dom_sf"/>
</dbReference>
<dbReference type="SUPFAM" id="SSF82671">
    <property type="entry name" value="SEA domain"/>
    <property type="match status" value="1"/>
</dbReference>
<dbReference type="Gene3D" id="3.30.70.960">
    <property type="entry name" value="SEA domain"/>
    <property type="match status" value="1"/>
</dbReference>
<evidence type="ECO:0000313" key="3">
    <source>
        <dbReference type="Proteomes" id="UP000515152"/>
    </source>
</evidence>
<dbReference type="OrthoDB" id="8879801at2759"/>
<feature type="transmembrane region" description="Helical" evidence="2">
    <location>
        <begin position="49"/>
        <end position="75"/>
    </location>
</feature>
<dbReference type="PANTHER" id="PTHR14636">
    <property type="entry name" value="TPA-INDUCED TRANSMEMBRANE PROTEIN"/>
    <property type="match status" value="1"/>
</dbReference>
<proteinExistence type="predicted"/>
<dbReference type="PANTHER" id="PTHR14636:SF1">
    <property type="entry name" value="TPA-INDUCED TRANSMEMBRANE PROTEIN"/>
    <property type="match status" value="1"/>
</dbReference>
<dbReference type="InterPro" id="IPR033223">
    <property type="entry name" value="TTMP"/>
</dbReference>